<reference evidence="3" key="1">
    <citation type="submission" date="2021-12" db="EMBL/GenBank/DDBJ databases">
        <title>Comparative genomics, transcriptomics and evolutionary studies reveal genomic signatures of adaptation to plant cell wall in hemibiotrophic fungi.</title>
        <authorList>
            <consortium name="DOE Joint Genome Institute"/>
            <person name="Baroncelli R."/>
            <person name="Diaz J.F."/>
            <person name="Benocci T."/>
            <person name="Peng M."/>
            <person name="Battaglia E."/>
            <person name="Haridas S."/>
            <person name="Andreopoulos W."/>
            <person name="Labutti K."/>
            <person name="Pangilinan J."/>
            <person name="Floch G.L."/>
            <person name="Makela M.R."/>
            <person name="Henrissat B."/>
            <person name="Grigoriev I.V."/>
            <person name="Crouch J.A."/>
            <person name="De Vries R.P."/>
            <person name="Sukno S.A."/>
            <person name="Thon M.R."/>
        </authorList>
    </citation>
    <scope>NUCLEOTIDE SEQUENCE</scope>
    <source>
        <strain evidence="3">CBS 112980</strain>
    </source>
</reference>
<evidence type="ECO:0008006" key="5">
    <source>
        <dbReference type="Google" id="ProtNLM"/>
    </source>
</evidence>
<name>A0AAD8XGE0_GLOAC</name>
<dbReference type="EMBL" id="JAHMHS010000028">
    <property type="protein sequence ID" value="KAK1726974.1"/>
    <property type="molecule type" value="Genomic_DNA"/>
</dbReference>
<keyword evidence="2" id="KW-0732">Signal</keyword>
<feature type="region of interest" description="Disordered" evidence="1">
    <location>
        <begin position="130"/>
        <end position="166"/>
    </location>
</feature>
<sequence length="255" mass="28450">MALFRGTVCCLQFAARFNVCACAYVRASHLLEAARYGVTCGNLLATQGCSISGTPRMECSRHNHTRSTVVYNGPCFPWRTWMKILGSMSGLELCAPLGIHVSVDWWRVFVPWMNESINRADLHARSGRYRSGQIRGSKQRQAMQGKQRVNKMCPKRSDDREPNPFLGKLHVSPDSDELQTRRWPLFCDCILQGAAGAVGLADACGLYVICTKCQIVPTSCICLPYSPKVPVFHLQLHLCLRRTSTNIEAVPLLTC</sequence>
<keyword evidence="4" id="KW-1185">Reference proteome</keyword>
<organism evidence="3 4">
    <name type="scientific">Glomerella acutata</name>
    <name type="common">Colletotrichum acutatum</name>
    <dbReference type="NCBI Taxonomy" id="27357"/>
    <lineage>
        <taxon>Eukaryota</taxon>
        <taxon>Fungi</taxon>
        <taxon>Dikarya</taxon>
        <taxon>Ascomycota</taxon>
        <taxon>Pezizomycotina</taxon>
        <taxon>Sordariomycetes</taxon>
        <taxon>Hypocreomycetidae</taxon>
        <taxon>Glomerellales</taxon>
        <taxon>Glomerellaceae</taxon>
        <taxon>Colletotrichum</taxon>
        <taxon>Colletotrichum acutatum species complex</taxon>
    </lineage>
</organism>
<dbReference type="Proteomes" id="UP001244207">
    <property type="component" value="Unassembled WGS sequence"/>
</dbReference>
<dbReference type="RefSeq" id="XP_060367029.1">
    <property type="nucleotide sequence ID" value="XM_060501819.1"/>
</dbReference>
<protein>
    <recommendedName>
        <fullName evidence="5">Secreted protein</fullName>
    </recommendedName>
</protein>
<evidence type="ECO:0000313" key="4">
    <source>
        <dbReference type="Proteomes" id="UP001244207"/>
    </source>
</evidence>
<dbReference type="AlphaFoldDB" id="A0AAD8XGE0"/>
<accession>A0AAD8XGE0</accession>
<evidence type="ECO:0000256" key="1">
    <source>
        <dbReference type="SAM" id="MobiDB-lite"/>
    </source>
</evidence>
<gene>
    <name evidence="3" type="ORF">BDZ83DRAFT_232964</name>
</gene>
<feature type="chain" id="PRO_5042294384" description="Secreted protein" evidence="2">
    <location>
        <begin position="23"/>
        <end position="255"/>
    </location>
</feature>
<feature type="compositionally biased region" description="Polar residues" evidence="1">
    <location>
        <begin position="134"/>
        <end position="144"/>
    </location>
</feature>
<evidence type="ECO:0000256" key="2">
    <source>
        <dbReference type="SAM" id="SignalP"/>
    </source>
</evidence>
<comment type="caution">
    <text evidence="3">The sequence shown here is derived from an EMBL/GenBank/DDBJ whole genome shotgun (WGS) entry which is preliminary data.</text>
</comment>
<proteinExistence type="predicted"/>
<evidence type="ECO:0000313" key="3">
    <source>
        <dbReference type="EMBL" id="KAK1726974.1"/>
    </source>
</evidence>
<dbReference type="GeneID" id="85385718"/>
<feature type="signal peptide" evidence="2">
    <location>
        <begin position="1"/>
        <end position="22"/>
    </location>
</feature>